<dbReference type="PANTHER" id="PTHR31793">
    <property type="entry name" value="4-HYDROXYBENZOYL-COA THIOESTERASE FAMILY MEMBER"/>
    <property type="match status" value="1"/>
</dbReference>
<reference evidence="3" key="1">
    <citation type="submission" date="2019-07" db="EMBL/GenBank/DDBJ databases">
        <title>Hyphodiscus hymeniophilus genome sequencing and assembly.</title>
        <authorList>
            <person name="Kramer G."/>
            <person name="Nodwell J."/>
        </authorList>
    </citation>
    <scope>NUCLEOTIDE SEQUENCE</scope>
    <source>
        <strain evidence="3">ATCC 34498</strain>
    </source>
</reference>
<keyword evidence="4" id="KW-1185">Reference proteome</keyword>
<dbReference type="Proteomes" id="UP000785200">
    <property type="component" value="Unassembled WGS sequence"/>
</dbReference>
<sequence length="286" mass="32898">MPPRILLQLPKPSKPHPNPSLRTFSSSRRRQQEAPSTPPEPSHARWLSQTKARVGKCIIFGLDPSQTYQAGLVLKALGEEWRGLVAGREGFLVEPKRAGLLRQKIVWGEMDSMGHINNVMYVRYAESARVNWAHNYAVHIDPHNGGKWSELLTPRGDGLILRSIRTDYKFPMTWPDHISVFHKLRSLPSSSDSAFILDVMILSELHQRPAARCVEDIVLYDYKKGRKTELRPFMLDAFQETWERQEEAKRKMEKRIEELDKLVRDLEMGSWDRAGAVEDFGTTSVR</sequence>
<dbReference type="OrthoDB" id="5538558at2759"/>
<dbReference type="PANTHER" id="PTHR31793:SF39">
    <property type="entry name" value="THIOESTERASE_THIOL ESTER DEHYDRASE-ISOMERASE"/>
    <property type="match status" value="1"/>
</dbReference>
<feature type="coiled-coil region" evidence="1">
    <location>
        <begin position="235"/>
        <end position="269"/>
    </location>
</feature>
<gene>
    <name evidence="3" type="ORF">D0Z07_6481</name>
</gene>
<dbReference type="InterPro" id="IPR050563">
    <property type="entry name" value="4-hydroxybenzoyl-CoA_TE"/>
</dbReference>
<evidence type="ECO:0000256" key="1">
    <source>
        <dbReference type="SAM" id="Coils"/>
    </source>
</evidence>
<comment type="caution">
    <text evidence="3">The sequence shown here is derived from an EMBL/GenBank/DDBJ whole genome shotgun (WGS) entry which is preliminary data.</text>
</comment>
<evidence type="ECO:0008006" key="5">
    <source>
        <dbReference type="Google" id="ProtNLM"/>
    </source>
</evidence>
<dbReference type="Pfam" id="PF13279">
    <property type="entry name" value="4HBT_2"/>
    <property type="match status" value="1"/>
</dbReference>
<proteinExistence type="predicted"/>
<dbReference type="Gene3D" id="3.10.129.10">
    <property type="entry name" value="Hotdog Thioesterase"/>
    <property type="match status" value="1"/>
</dbReference>
<dbReference type="EMBL" id="VNKQ01000014">
    <property type="protein sequence ID" value="KAG0646793.1"/>
    <property type="molecule type" value="Genomic_DNA"/>
</dbReference>
<accession>A0A9P6VF74</accession>
<evidence type="ECO:0000256" key="2">
    <source>
        <dbReference type="SAM" id="MobiDB-lite"/>
    </source>
</evidence>
<protein>
    <recommendedName>
        <fullName evidence="5">Thioesterase/thiol ester dehydrase-isomerase</fullName>
    </recommendedName>
</protein>
<evidence type="ECO:0000313" key="4">
    <source>
        <dbReference type="Proteomes" id="UP000785200"/>
    </source>
</evidence>
<keyword evidence="1" id="KW-0175">Coiled coil</keyword>
<dbReference type="AlphaFoldDB" id="A0A9P6VF74"/>
<dbReference type="SUPFAM" id="SSF54637">
    <property type="entry name" value="Thioesterase/thiol ester dehydrase-isomerase"/>
    <property type="match status" value="1"/>
</dbReference>
<name>A0A9P6VF74_9HELO</name>
<organism evidence="3 4">
    <name type="scientific">Hyphodiscus hymeniophilus</name>
    <dbReference type="NCBI Taxonomy" id="353542"/>
    <lineage>
        <taxon>Eukaryota</taxon>
        <taxon>Fungi</taxon>
        <taxon>Dikarya</taxon>
        <taxon>Ascomycota</taxon>
        <taxon>Pezizomycotina</taxon>
        <taxon>Leotiomycetes</taxon>
        <taxon>Helotiales</taxon>
        <taxon>Hyphodiscaceae</taxon>
        <taxon>Hyphodiscus</taxon>
    </lineage>
</organism>
<dbReference type="GO" id="GO:0047617">
    <property type="term" value="F:fatty acyl-CoA hydrolase activity"/>
    <property type="evidence" value="ECO:0007669"/>
    <property type="project" value="TreeGrafter"/>
</dbReference>
<feature type="region of interest" description="Disordered" evidence="2">
    <location>
        <begin position="1"/>
        <end position="46"/>
    </location>
</feature>
<evidence type="ECO:0000313" key="3">
    <source>
        <dbReference type="EMBL" id="KAG0646793.1"/>
    </source>
</evidence>
<dbReference type="InterPro" id="IPR029069">
    <property type="entry name" value="HotDog_dom_sf"/>
</dbReference>
<dbReference type="CDD" id="cd00586">
    <property type="entry name" value="4HBT"/>
    <property type="match status" value="1"/>
</dbReference>